<evidence type="ECO:0000256" key="22">
    <source>
        <dbReference type="ARBA" id="ARBA00048679"/>
    </source>
</evidence>
<dbReference type="GO" id="GO:0005789">
    <property type="term" value="C:endoplasmic reticulum membrane"/>
    <property type="evidence" value="ECO:0007669"/>
    <property type="project" value="UniProtKB-SubCell"/>
</dbReference>
<comment type="subcellular location">
    <subcellularLocation>
        <location evidence="1">Cell membrane</location>
        <topology evidence="1">Single-pass membrane protein</topology>
    </subcellularLocation>
    <subcellularLocation>
        <location evidence="2">Endoplasmic reticulum membrane</location>
        <topology evidence="2">Single-pass membrane protein</topology>
    </subcellularLocation>
    <subcellularLocation>
        <location evidence="3">Membrane</location>
        <topology evidence="3">Single-pass type I membrane protein</topology>
    </subcellularLocation>
</comment>
<dbReference type="SMART" id="SM00220">
    <property type="entry name" value="S_TKc"/>
    <property type="match status" value="1"/>
</dbReference>
<evidence type="ECO:0000256" key="5">
    <source>
        <dbReference type="ARBA" id="ARBA00012513"/>
    </source>
</evidence>
<dbReference type="STRING" id="1088818.A0A2I0AEA7"/>
<evidence type="ECO:0000256" key="2">
    <source>
        <dbReference type="ARBA" id="ARBA00004389"/>
    </source>
</evidence>
<evidence type="ECO:0000256" key="12">
    <source>
        <dbReference type="ARBA" id="ARBA00022729"/>
    </source>
</evidence>
<dbReference type="InterPro" id="IPR017441">
    <property type="entry name" value="Protein_kinase_ATP_BS"/>
</dbReference>
<keyword evidence="6" id="KW-1003">Cell membrane</keyword>
<evidence type="ECO:0000256" key="9">
    <source>
        <dbReference type="ARBA" id="ARBA00022614"/>
    </source>
</evidence>
<keyword evidence="16 26" id="KW-0067">ATP-binding</keyword>
<dbReference type="FunFam" id="3.30.200.20:FF:000432">
    <property type="entry name" value="LRR receptor-like serine/threonine-protein kinase EFR"/>
    <property type="match status" value="1"/>
</dbReference>
<evidence type="ECO:0000256" key="19">
    <source>
        <dbReference type="ARBA" id="ARBA00023170"/>
    </source>
</evidence>
<dbReference type="EC" id="2.7.11.1" evidence="5"/>
<dbReference type="PROSITE" id="PS00107">
    <property type="entry name" value="PROTEIN_KINASE_ATP"/>
    <property type="match status" value="1"/>
</dbReference>
<feature type="binding site" evidence="26">
    <location>
        <position position="732"/>
    </location>
    <ligand>
        <name>ATP</name>
        <dbReference type="ChEBI" id="CHEBI:30616"/>
    </ligand>
</feature>
<keyword evidence="9" id="KW-0433">Leucine-rich repeat</keyword>
<evidence type="ECO:0000256" key="18">
    <source>
        <dbReference type="ARBA" id="ARBA00023136"/>
    </source>
</evidence>
<dbReference type="Pfam" id="PF13855">
    <property type="entry name" value="LRR_8"/>
    <property type="match status" value="3"/>
</dbReference>
<keyword evidence="10 30" id="KW-0808">Transferase</keyword>
<dbReference type="PROSITE" id="PS50011">
    <property type="entry name" value="PROTEIN_KINASE_DOM"/>
    <property type="match status" value="1"/>
</dbReference>
<dbReference type="PROSITE" id="PS51450">
    <property type="entry name" value="LRR"/>
    <property type="match status" value="1"/>
</dbReference>
<dbReference type="SUPFAM" id="SSF52058">
    <property type="entry name" value="L domain-like"/>
    <property type="match status" value="2"/>
</dbReference>
<dbReference type="InterPro" id="IPR011009">
    <property type="entry name" value="Kinase-like_dom_sf"/>
</dbReference>
<keyword evidence="11 27" id="KW-0812">Transmembrane</keyword>
<keyword evidence="12 28" id="KW-0732">Signal</keyword>
<evidence type="ECO:0000256" key="27">
    <source>
        <dbReference type="SAM" id="Phobius"/>
    </source>
</evidence>
<evidence type="ECO:0000256" key="8">
    <source>
        <dbReference type="ARBA" id="ARBA00022553"/>
    </source>
</evidence>
<dbReference type="Proteomes" id="UP000236161">
    <property type="component" value="Unassembled WGS sequence"/>
</dbReference>
<dbReference type="InterPro" id="IPR008271">
    <property type="entry name" value="Ser/Thr_kinase_AS"/>
</dbReference>
<evidence type="ECO:0000256" key="3">
    <source>
        <dbReference type="ARBA" id="ARBA00004479"/>
    </source>
</evidence>
<dbReference type="InterPro" id="IPR000719">
    <property type="entry name" value="Prot_kinase_dom"/>
</dbReference>
<name>A0A2I0AEA7_9ASPA</name>
<comment type="similarity">
    <text evidence="4">Belongs to the protein kinase superfamily. Ser/Thr protein kinase family.</text>
</comment>
<feature type="transmembrane region" description="Helical" evidence="27">
    <location>
        <begin position="643"/>
        <end position="665"/>
    </location>
</feature>
<proteinExistence type="inferred from homology"/>
<dbReference type="PROSITE" id="PS00108">
    <property type="entry name" value="PROTEIN_KINASE_ST"/>
    <property type="match status" value="1"/>
</dbReference>
<dbReference type="FunFam" id="3.80.10.10:FF:000129">
    <property type="entry name" value="Leucine-rich repeat receptor-like kinase"/>
    <property type="match status" value="1"/>
</dbReference>
<evidence type="ECO:0000256" key="16">
    <source>
        <dbReference type="ARBA" id="ARBA00022840"/>
    </source>
</evidence>
<evidence type="ECO:0000256" key="20">
    <source>
        <dbReference type="ARBA" id="ARBA00023180"/>
    </source>
</evidence>
<comment type="catalytic activity">
    <reaction evidence="22">
        <text>L-seryl-[protein] + ATP = O-phospho-L-seryl-[protein] + ADP + H(+)</text>
        <dbReference type="Rhea" id="RHEA:17989"/>
        <dbReference type="Rhea" id="RHEA-COMP:9863"/>
        <dbReference type="Rhea" id="RHEA-COMP:11604"/>
        <dbReference type="ChEBI" id="CHEBI:15378"/>
        <dbReference type="ChEBI" id="CHEBI:29999"/>
        <dbReference type="ChEBI" id="CHEBI:30616"/>
        <dbReference type="ChEBI" id="CHEBI:83421"/>
        <dbReference type="ChEBI" id="CHEBI:456216"/>
        <dbReference type="EC" id="2.7.11.1"/>
    </reaction>
</comment>
<evidence type="ECO:0000256" key="25">
    <source>
        <dbReference type="ARBA" id="ARBA00072040"/>
    </source>
</evidence>
<dbReference type="Pfam" id="PF08263">
    <property type="entry name" value="LRRNT_2"/>
    <property type="match status" value="1"/>
</dbReference>
<keyword evidence="14 26" id="KW-0547">Nucleotide-binding</keyword>
<keyword evidence="7" id="KW-0723">Serine/threonine-protein kinase</keyword>
<evidence type="ECO:0000256" key="13">
    <source>
        <dbReference type="ARBA" id="ARBA00022737"/>
    </source>
</evidence>
<evidence type="ECO:0000256" key="6">
    <source>
        <dbReference type="ARBA" id="ARBA00022475"/>
    </source>
</evidence>
<dbReference type="InterPro" id="IPR032675">
    <property type="entry name" value="LRR_dom_sf"/>
</dbReference>
<comment type="function">
    <text evidence="23">Receptor kinase that detects X.oryzae pv. oryzae protein Ax21 to promote innate immunity. Following X.oryzae pv. oryzae protein Ax21 detection, undergoes cleavage, releasing the processed protein kinase Xa21 chain.</text>
</comment>
<dbReference type="GO" id="GO:0005524">
    <property type="term" value="F:ATP binding"/>
    <property type="evidence" value="ECO:0007669"/>
    <property type="project" value="UniProtKB-UniRule"/>
</dbReference>
<gene>
    <name evidence="30" type="ORF">AXF42_Ash011325</name>
</gene>
<keyword evidence="8" id="KW-0597">Phosphoprotein</keyword>
<keyword evidence="19 30" id="KW-0675">Receptor</keyword>
<evidence type="ECO:0000256" key="26">
    <source>
        <dbReference type="PROSITE-ProRule" id="PRU10141"/>
    </source>
</evidence>
<dbReference type="InterPro" id="IPR055414">
    <property type="entry name" value="LRR_R13L4/SHOC2-like"/>
</dbReference>
<dbReference type="PRINTS" id="PR00019">
    <property type="entry name" value="LEURICHRPT"/>
</dbReference>
<dbReference type="Pfam" id="PF23598">
    <property type="entry name" value="LRR_14"/>
    <property type="match status" value="1"/>
</dbReference>
<dbReference type="EMBL" id="KZ451988">
    <property type="protein sequence ID" value="PKA53845.1"/>
    <property type="molecule type" value="Genomic_DNA"/>
</dbReference>
<keyword evidence="13" id="KW-0677">Repeat</keyword>
<keyword evidence="20" id="KW-0325">Glycoprotein</keyword>
<evidence type="ECO:0000256" key="24">
    <source>
        <dbReference type="ARBA" id="ARBA00056628"/>
    </source>
</evidence>
<keyword evidence="15 30" id="KW-0418">Kinase</keyword>
<evidence type="ECO:0000256" key="1">
    <source>
        <dbReference type="ARBA" id="ARBA00004162"/>
    </source>
</evidence>
<evidence type="ECO:0000256" key="11">
    <source>
        <dbReference type="ARBA" id="ARBA00022692"/>
    </source>
</evidence>
<dbReference type="Gene3D" id="3.30.200.20">
    <property type="entry name" value="Phosphorylase Kinase, domain 1"/>
    <property type="match status" value="1"/>
</dbReference>
<evidence type="ECO:0000256" key="4">
    <source>
        <dbReference type="ARBA" id="ARBA00008684"/>
    </source>
</evidence>
<dbReference type="GO" id="GO:0004674">
    <property type="term" value="F:protein serine/threonine kinase activity"/>
    <property type="evidence" value="ECO:0007669"/>
    <property type="project" value="UniProtKB-KW"/>
</dbReference>
<keyword evidence="18 27" id="KW-0472">Membrane</keyword>
<dbReference type="GO" id="GO:0106310">
    <property type="term" value="F:protein serine kinase activity"/>
    <property type="evidence" value="ECO:0007669"/>
    <property type="project" value="RHEA"/>
</dbReference>
<evidence type="ECO:0000256" key="23">
    <source>
        <dbReference type="ARBA" id="ARBA00054320"/>
    </source>
</evidence>
<dbReference type="Gene3D" id="1.10.510.10">
    <property type="entry name" value="Transferase(Phosphotransferase) domain 1"/>
    <property type="match status" value="1"/>
</dbReference>
<dbReference type="Pfam" id="PF00560">
    <property type="entry name" value="LRR_1"/>
    <property type="match status" value="2"/>
</dbReference>
<dbReference type="Pfam" id="PF00069">
    <property type="entry name" value="Pkinase"/>
    <property type="match status" value="1"/>
</dbReference>
<dbReference type="FunFam" id="3.80.10.10:FF:000288">
    <property type="entry name" value="LRR receptor-like serine/threonine-protein kinase EFR"/>
    <property type="match status" value="1"/>
</dbReference>
<comment type="function">
    <text evidence="24">The processed protein kinase Xa21 chain released by protein cleavage after X.oryzae pv. oryzae protein Ax21 detection translocates into the nucleus where it can bind and regulate WRKY62, a transcription factor. Confers resistance to the bacterial pathogen X.oryzae pv. oryzae (Xoo).</text>
</comment>
<evidence type="ECO:0000259" key="29">
    <source>
        <dbReference type="PROSITE" id="PS50011"/>
    </source>
</evidence>
<dbReference type="InterPro" id="IPR051809">
    <property type="entry name" value="Plant_receptor-like_S/T_kinase"/>
</dbReference>
<dbReference type="Gene3D" id="3.80.10.10">
    <property type="entry name" value="Ribonuclease Inhibitor"/>
    <property type="match status" value="3"/>
</dbReference>
<dbReference type="PANTHER" id="PTHR27008">
    <property type="entry name" value="OS04G0122200 PROTEIN"/>
    <property type="match status" value="1"/>
</dbReference>
<reference evidence="30 31" key="1">
    <citation type="journal article" date="2017" name="Nature">
        <title>The Apostasia genome and the evolution of orchids.</title>
        <authorList>
            <person name="Zhang G.Q."/>
            <person name="Liu K.W."/>
            <person name="Li Z."/>
            <person name="Lohaus R."/>
            <person name="Hsiao Y.Y."/>
            <person name="Niu S.C."/>
            <person name="Wang J.Y."/>
            <person name="Lin Y.C."/>
            <person name="Xu Q."/>
            <person name="Chen L.J."/>
            <person name="Yoshida K."/>
            <person name="Fujiwara S."/>
            <person name="Wang Z.W."/>
            <person name="Zhang Y.Q."/>
            <person name="Mitsuda N."/>
            <person name="Wang M."/>
            <person name="Liu G.H."/>
            <person name="Pecoraro L."/>
            <person name="Huang H.X."/>
            <person name="Xiao X.J."/>
            <person name="Lin M."/>
            <person name="Wu X.Y."/>
            <person name="Wu W.L."/>
            <person name="Chen Y.Y."/>
            <person name="Chang S.B."/>
            <person name="Sakamoto S."/>
            <person name="Ohme-Takagi M."/>
            <person name="Yagi M."/>
            <person name="Zeng S.J."/>
            <person name="Shen C.Y."/>
            <person name="Yeh C.M."/>
            <person name="Luo Y.B."/>
            <person name="Tsai W.C."/>
            <person name="Van de Peer Y."/>
            <person name="Liu Z.J."/>
        </authorList>
    </citation>
    <scope>NUCLEOTIDE SEQUENCE [LARGE SCALE GENOMIC DNA]</scope>
    <source>
        <strain evidence="31">cv. Shenzhen</strain>
        <tissue evidence="30">Stem</tissue>
    </source>
</reference>
<dbReference type="InterPro" id="IPR001611">
    <property type="entry name" value="Leu-rich_rpt"/>
</dbReference>
<dbReference type="PANTHER" id="PTHR27008:SF499">
    <property type="entry name" value="OS06G0581500 PROTEIN"/>
    <property type="match status" value="1"/>
</dbReference>
<dbReference type="FunFam" id="3.80.10.10:FF:000383">
    <property type="entry name" value="Leucine-rich repeat receptor protein kinase EMS1"/>
    <property type="match status" value="1"/>
</dbReference>
<dbReference type="FunFam" id="1.10.510.10:FF:000358">
    <property type="entry name" value="Putative leucine-rich repeat receptor-like serine/threonine-protein kinase"/>
    <property type="match status" value="1"/>
</dbReference>
<feature type="chain" id="PRO_5014148518" description="Receptor kinase-like protein Xa21" evidence="28">
    <location>
        <begin position="26"/>
        <end position="1015"/>
    </location>
</feature>
<dbReference type="InterPro" id="IPR013210">
    <property type="entry name" value="LRR_N_plant-typ"/>
</dbReference>
<comment type="catalytic activity">
    <reaction evidence="21">
        <text>L-threonyl-[protein] + ATP = O-phospho-L-threonyl-[protein] + ADP + H(+)</text>
        <dbReference type="Rhea" id="RHEA:46608"/>
        <dbReference type="Rhea" id="RHEA-COMP:11060"/>
        <dbReference type="Rhea" id="RHEA-COMP:11605"/>
        <dbReference type="ChEBI" id="CHEBI:15378"/>
        <dbReference type="ChEBI" id="CHEBI:30013"/>
        <dbReference type="ChEBI" id="CHEBI:30616"/>
        <dbReference type="ChEBI" id="CHEBI:61977"/>
        <dbReference type="ChEBI" id="CHEBI:456216"/>
        <dbReference type="EC" id="2.7.11.1"/>
    </reaction>
</comment>
<evidence type="ECO:0000256" key="17">
    <source>
        <dbReference type="ARBA" id="ARBA00022989"/>
    </source>
</evidence>
<dbReference type="GO" id="GO:0005886">
    <property type="term" value="C:plasma membrane"/>
    <property type="evidence" value="ECO:0007669"/>
    <property type="project" value="UniProtKB-SubCell"/>
</dbReference>
<dbReference type="SUPFAM" id="SSF56112">
    <property type="entry name" value="Protein kinase-like (PK-like)"/>
    <property type="match status" value="1"/>
</dbReference>
<sequence length="1015" mass="110726">MKLHALIICFFFFLLLFLPPRPTSSETETDRQVLSALKNQLSENPSGILSSWNGSVDFCSWEGISCHRRRVSALSLRSHGLKGRLPPAIANLTALQRLDLSSNGFFGEIPPAFGNLHNLQLLNLSLNSINGRFPANLTRCSELRVLDLSNNQLTGEIPSQISSLMKLIHLDISRNSVTGIIPPLLSNLSSLQVLNLGQNLLHGGIPSEFGRFPRLSSLILYSNRLSGAVPPLNNISSLQGISLVDNRLSGSLSALSSESLPNLQFLFMGGNQLNGSLLFLSNFTSLVELDMGANNFSGKVPLLGKNKGLSYVNLEENELEGSGEEDWKFIDSMANCSNMQVFNLDTNELMGILPRSIGNLSTQLQTLALGYNQISGIIPSEIENLVGLTLLAMEFNSLSGFIPKGIGRLKMLQKLSFGSNNLSGTIPPSMGNLTELIELDMGDNSLTGSVPVSLGNLQKLDFFSLGFNNLTGSLPKEIFTISSLSQYLGLSHNSFEGFLPPEVGNLMYVTLIDVSYNQLSGKIPQNLGSCKMLSTLYIQSNFIEGNIPLSLRSLEGLQKLDISSNNLSGAIPDFLQDLKALNLLNLSFNHLKGEVPVNGIFRNASAVSLVGNDNVCGGVSELNLPKCVLHEEATGQEKKFQTWYVVIIFAAFLLAFAILLAFVFMKQKWRLNPSSYPSSFKAAEVDSILRVSLGELAKATNDFSSGNLIGRGRSGSVYKGTLGKKKTNVAIKVFNPETHEASKSFAAECAALRSIRHRNVVKVLTSCSSIDSRGNDFRALVLELVPMGDLRKWLHGKEEEEQLDKNHRTNGLSLIQRLNITVDVADALEYLHHSCQPPIIHGDIKPCNVLLDDDMSARIADFGLAVLLPEAPSNSSTDACVPFGIKGTIGYVPPEYGVGSHPSTSGDVYSFGILLLEILTGRSPVDDKFEGLSLHEFVETAISDRILEIVDERMLVDERIIVDEKMSECFISVARVGLLCSQPLPDERMSMREAATEMHAIRDAYLRCSGAQLKI</sequence>
<evidence type="ECO:0000313" key="30">
    <source>
        <dbReference type="EMBL" id="PKA53845.1"/>
    </source>
</evidence>
<evidence type="ECO:0000256" key="7">
    <source>
        <dbReference type="ARBA" id="ARBA00022527"/>
    </source>
</evidence>
<feature type="signal peptide" evidence="28">
    <location>
        <begin position="1"/>
        <end position="25"/>
    </location>
</feature>
<feature type="domain" description="Protein kinase" evidence="29">
    <location>
        <begin position="703"/>
        <end position="1006"/>
    </location>
</feature>
<organism evidence="30 31">
    <name type="scientific">Apostasia shenzhenica</name>
    <dbReference type="NCBI Taxonomy" id="1088818"/>
    <lineage>
        <taxon>Eukaryota</taxon>
        <taxon>Viridiplantae</taxon>
        <taxon>Streptophyta</taxon>
        <taxon>Embryophyta</taxon>
        <taxon>Tracheophyta</taxon>
        <taxon>Spermatophyta</taxon>
        <taxon>Magnoliopsida</taxon>
        <taxon>Liliopsida</taxon>
        <taxon>Asparagales</taxon>
        <taxon>Orchidaceae</taxon>
        <taxon>Apostasioideae</taxon>
        <taxon>Apostasia</taxon>
    </lineage>
</organism>
<evidence type="ECO:0000256" key="15">
    <source>
        <dbReference type="ARBA" id="ARBA00022777"/>
    </source>
</evidence>
<evidence type="ECO:0000256" key="21">
    <source>
        <dbReference type="ARBA" id="ARBA00047899"/>
    </source>
</evidence>
<keyword evidence="31" id="KW-1185">Reference proteome</keyword>
<keyword evidence="17 27" id="KW-1133">Transmembrane helix</keyword>
<dbReference type="SMART" id="SM00369">
    <property type="entry name" value="LRR_TYP"/>
    <property type="match status" value="9"/>
</dbReference>
<protein>
    <recommendedName>
        <fullName evidence="25">Receptor kinase-like protein Xa21</fullName>
        <ecNumber evidence="5">2.7.11.1</ecNumber>
    </recommendedName>
</protein>
<evidence type="ECO:0000256" key="14">
    <source>
        <dbReference type="ARBA" id="ARBA00022741"/>
    </source>
</evidence>
<dbReference type="InterPro" id="IPR003591">
    <property type="entry name" value="Leu-rich_rpt_typical-subtyp"/>
</dbReference>
<evidence type="ECO:0000256" key="10">
    <source>
        <dbReference type="ARBA" id="ARBA00022679"/>
    </source>
</evidence>
<evidence type="ECO:0000256" key="28">
    <source>
        <dbReference type="SAM" id="SignalP"/>
    </source>
</evidence>
<accession>A0A2I0AEA7</accession>
<dbReference type="OrthoDB" id="676979at2759"/>
<evidence type="ECO:0000313" key="31">
    <source>
        <dbReference type="Proteomes" id="UP000236161"/>
    </source>
</evidence>
<dbReference type="AlphaFoldDB" id="A0A2I0AEA7"/>